<dbReference type="UniPathway" id="UPA00242"/>
<keyword evidence="7 9" id="KW-0413">Isomerase</keyword>
<dbReference type="GO" id="GO:0033499">
    <property type="term" value="P:galactose catabolic process via UDP-galactose, Leloir pathway"/>
    <property type="evidence" value="ECO:0007669"/>
    <property type="project" value="TreeGrafter"/>
</dbReference>
<sequence>MTAMASSALAADAQRTSFGKLNDGTPIEKVTLTNDHGMSVSIMTLGAAVHTLKVPDRKGHIDDVVLGYDTPAEYLADPQYFGASVGRFANRIAKGKFTLDGKTYQLDVNDGPNSLHGGADGFDKRVWKIDSVKSGPIASVTMSYDSPDGQEGYPGDLHVTATYSLGKENTLKIVYKATTDKPTIVNISNHSYWNLSGAQATVGAMHDILTLNASHFTPIDSTLIPTGKIESVEGTPFDFRKPTRIGLRVRDGSSEQIRYAHGYDHNFVIDGQVGKVRQMARLEDPKSGRVLEIWSDAPGLQFYSGNFLDGTMLGKGQHLYREGDAVVFEPQLFPDAPNHPNFPSATLNPGQTYSNTIEFKFSTEK</sequence>
<dbReference type="InterPro" id="IPR047215">
    <property type="entry name" value="Galactose_mutarotase-like"/>
</dbReference>
<evidence type="ECO:0000256" key="5">
    <source>
        <dbReference type="ARBA" id="ARBA00022490"/>
    </source>
</evidence>
<feature type="binding site" evidence="12">
    <location>
        <begin position="190"/>
        <end position="192"/>
    </location>
    <ligand>
        <name>beta-D-galactose</name>
        <dbReference type="ChEBI" id="CHEBI:27667"/>
    </ligand>
</feature>
<feature type="active site" description="Proton acceptor" evidence="10">
    <location>
        <position position="329"/>
    </location>
</feature>
<dbReference type="NCBIfam" id="NF008277">
    <property type="entry name" value="PRK11055.1"/>
    <property type="match status" value="1"/>
</dbReference>
<dbReference type="InterPro" id="IPR008183">
    <property type="entry name" value="Aldose_1/G6P_1-epimerase"/>
</dbReference>
<dbReference type="SUPFAM" id="SSF74650">
    <property type="entry name" value="Galactose mutarotase-like"/>
    <property type="match status" value="1"/>
</dbReference>
<dbReference type="Pfam" id="PF01263">
    <property type="entry name" value="Aldose_epim"/>
    <property type="match status" value="1"/>
</dbReference>
<protein>
    <recommendedName>
        <fullName evidence="9">Aldose 1-epimerase</fullName>
        <ecNumber evidence="9">5.1.3.3</ecNumber>
    </recommendedName>
</protein>
<comment type="similarity">
    <text evidence="3 9">Belongs to the aldose epimerase family.</text>
</comment>
<feature type="binding site" evidence="11">
    <location>
        <position position="264"/>
    </location>
    <ligand>
        <name>beta-D-galactose</name>
        <dbReference type="ChEBI" id="CHEBI:27667"/>
    </ligand>
</feature>
<feature type="active site" description="Proton donor" evidence="10">
    <location>
        <position position="190"/>
    </location>
</feature>
<dbReference type="CDD" id="cd09019">
    <property type="entry name" value="galactose_mutarotase_like"/>
    <property type="match status" value="1"/>
</dbReference>
<keyword evidence="8 9" id="KW-0119">Carbohydrate metabolism</keyword>
<organism evidence="13 14">
    <name type="scientific">Stakelama sediminis</name>
    <dbReference type="NCBI Taxonomy" id="463200"/>
    <lineage>
        <taxon>Bacteria</taxon>
        <taxon>Pseudomonadati</taxon>
        <taxon>Pseudomonadota</taxon>
        <taxon>Alphaproteobacteria</taxon>
        <taxon>Sphingomonadales</taxon>
        <taxon>Sphingomonadaceae</taxon>
        <taxon>Stakelama</taxon>
    </lineage>
</organism>
<evidence type="ECO:0000256" key="4">
    <source>
        <dbReference type="ARBA" id="ARBA00011245"/>
    </source>
</evidence>
<comment type="caution">
    <text evidence="13">The sequence shown here is derived from an EMBL/GenBank/DDBJ whole genome shotgun (WGS) entry which is preliminary data.</text>
</comment>
<dbReference type="RefSeq" id="WP_345573276.1">
    <property type="nucleotide sequence ID" value="NZ_BAABIF010000001.1"/>
</dbReference>
<evidence type="ECO:0000313" key="13">
    <source>
        <dbReference type="EMBL" id="MBB5719489.1"/>
    </source>
</evidence>
<reference evidence="13 14" key="1">
    <citation type="submission" date="2020-08" db="EMBL/GenBank/DDBJ databases">
        <title>Genomic Encyclopedia of Type Strains, Phase IV (KMG-IV): sequencing the most valuable type-strain genomes for metagenomic binning, comparative biology and taxonomic classification.</title>
        <authorList>
            <person name="Goeker M."/>
        </authorList>
    </citation>
    <scope>NUCLEOTIDE SEQUENCE [LARGE SCALE GENOMIC DNA]</scope>
    <source>
        <strain evidence="13 14">DSM 27203</strain>
    </source>
</reference>
<accession>A0A840Z133</accession>
<evidence type="ECO:0000256" key="2">
    <source>
        <dbReference type="ARBA" id="ARBA00005028"/>
    </source>
</evidence>
<dbReference type="InterPro" id="IPR015443">
    <property type="entry name" value="Aldose_1-epimerase"/>
</dbReference>
<dbReference type="GO" id="GO:0030246">
    <property type="term" value="F:carbohydrate binding"/>
    <property type="evidence" value="ECO:0007669"/>
    <property type="project" value="InterPro"/>
</dbReference>
<dbReference type="PIRSF" id="PIRSF005096">
    <property type="entry name" value="GALM"/>
    <property type="match status" value="1"/>
</dbReference>
<evidence type="ECO:0000256" key="7">
    <source>
        <dbReference type="ARBA" id="ARBA00023235"/>
    </source>
</evidence>
<evidence type="ECO:0000313" key="14">
    <source>
        <dbReference type="Proteomes" id="UP000554342"/>
    </source>
</evidence>
<keyword evidence="6" id="KW-0597">Phosphoprotein</keyword>
<comment type="catalytic activity">
    <reaction evidence="9">
        <text>alpha-D-glucose = beta-D-glucose</text>
        <dbReference type="Rhea" id="RHEA:10264"/>
        <dbReference type="ChEBI" id="CHEBI:15903"/>
        <dbReference type="ChEBI" id="CHEBI:17925"/>
        <dbReference type="EC" id="5.1.3.3"/>
    </reaction>
</comment>
<evidence type="ECO:0000256" key="8">
    <source>
        <dbReference type="ARBA" id="ARBA00023277"/>
    </source>
</evidence>
<keyword evidence="5" id="KW-0963">Cytoplasm</keyword>
<dbReference type="InterPro" id="IPR014718">
    <property type="entry name" value="GH-type_carb-bd"/>
</dbReference>
<dbReference type="InterPro" id="IPR011013">
    <property type="entry name" value="Gal_mutarotase_sf_dom"/>
</dbReference>
<dbReference type="AlphaFoldDB" id="A0A840Z133"/>
<feature type="binding site" evidence="12">
    <location>
        <begin position="90"/>
        <end position="91"/>
    </location>
    <ligand>
        <name>beta-D-galactose</name>
        <dbReference type="ChEBI" id="CHEBI:27667"/>
    </ligand>
</feature>
<comment type="subunit">
    <text evidence="4">Monomer.</text>
</comment>
<dbReference type="EMBL" id="JACIJI010000004">
    <property type="protein sequence ID" value="MBB5719489.1"/>
    <property type="molecule type" value="Genomic_DNA"/>
</dbReference>
<evidence type="ECO:0000256" key="6">
    <source>
        <dbReference type="ARBA" id="ARBA00022553"/>
    </source>
</evidence>
<proteinExistence type="inferred from homology"/>
<comment type="subcellular location">
    <subcellularLocation>
        <location evidence="1">Cytoplasm</location>
    </subcellularLocation>
</comment>
<keyword evidence="14" id="KW-1185">Reference proteome</keyword>
<evidence type="ECO:0000256" key="3">
    <source>
        <dbReference type="ARBA" id="ARBA00006206"/>
    </source>
</evidence>
<evidence type="ECO:0000256" key="1">
    <source>
        <dbReference type="ARBA" id="ARBA00004496"/>
    </source>
</evidence>
<dbReference type="PANTHER" id="PTHR10091">
    <property type="entry name" value="ALDOSE-1-EPIMERASE"/>
    <property type="match status" value="1"/>
</dbReference>
<dbReference type="GO" id="GO:0005737">
    <property type="term" value="C:cytoplasm"/>
    <property type="evidence" value="ECO:0007669"/>
    <property type="project" value="UniProtKB-SubCell"/>
</dbReference>
<gene>
    <name evidence="13" type="ORF">FHR23_002430</name>
</gene>
<dbReference type="GO" id="GO:0004034">
    <property type="term" value="F:aldose 1-epimerase activity"/>
    <property type="evidence" value="ECO:0007669"/>
    <property type="project" value="UniProtKB-EC"/>
</dbReference>
<name>A0A840Z133_9SPHN</name>
<dbReference type="Proteomes" id="UP000554342">
    <property type="component" value="Unassembled WGS sequence"/>
</dbReference>
<comment type="pathway">
    <text evidence="2 9">Carbohydrate metabolism; hexose metabolism.</text>
</comment>
<dbReference type="Gene3D" id="2.70.98.10">
    <property type="match status" value="1"/>
</dbReference>
<dbReference type="GO" id="GO:0006006">
    <property type="term" value="P:glucose metabolic process"/>
    <property type="evidence" value="ECO:0007669"/>
    <property type="project" value="TreeGrafter"/>
</dbReference>
<evidence type="ECO:0000256" key="9">
    <source>
        <dbReference type="PIRNR" id="PIRNR005096"/>
    </source>
</evidence>
<dbReference type="PANTHER" id="PTHR10091:SF0">
    <property type="entry name" value="GALACTOSE MUTAROTASE"/>
    <property type="match status" value="1"/>
</dbReference>
<evidence type="ECO:0000256" key="12">
    <source>
        <dbReference type="PIRSR" id="PIRSR005096-3"/>
    </source>
</evidence>
<evidence type="ECO:0000256" key="11">
    <source>
        <dbReference type="PIRSR" id="PIRSR005096-2"/>
    </source>
</evidence>
<evidence type="ECO:0000256" key="10">
    <source>
        <dbReference type="PIRSR" id="PIRSR005096-1"/>
    </source>
</evidence>
<dbReference type="FunFam" id="2.70.98.10:FF:000003">
    <property type="entry name" value="Aldose 1-epimerase"/>
    <property type="match status" value="1"/>
</dbReference>
<dbReference type="EC" id="5.1.3.3" evidence="9"/>